<gene>
    <name evidence="1" type="ORF">CHS0354_011890</name>
</gene>
<protein>
    <submittedName>
        <fullName evidence="1">Uncharacterized protein</fullName>
    </submittedName>
</protein>
<dbReference type="AlphaFoldDB" id="A0AAE0T0S6"/>
<sequence>MTDRMGRMGLKTIPENKVTTPVKKEFCASESTMPNNSSNILGTVKFYLLKRISTTESRPSCAIILVLKLFTTPKKSVR</sequence>
<accession>A0AAE0T0S6</accession>
<keyword evidence="2" id="KW-1185">Reference proteome</keyword>
<comment type="caution">
    <text evidence="1">The sequence shown here is derived from an EMBL/GenBank/DDBJ whole genome shotgun (WGS) entry which is preliminary data.</text>
</comment>
<proteinExistence type="predicted"/>
<evidence type="ECO:0000313" key="1">
    <source>
        <dbReference type="EMBL" id="KAK3601294.1"/>
    </source>
</evidence>
<dbReference type="Proteomes" id="UP001195483">
    <property type="component" value="Unassembled WGS sequence"/>
</dbReference>
<name>A0AAE0T0S6_9BIVA</name>
<reference evidence="1" key="2">
    <citation type="journal article" date="2021" name="Genome Biol. Evol.">
        <title>Developing a high-quality reference genome for a parasitic bivalve with doubly uniparental inheritance (Bivalvia: Unionida).</title>
        <authorList>
            <person name="Smith C.H."/>
        </authorList>
    </citation>
    <scope>NUCLEOTIDE SEQUENCE</scope>
    <source>
        <strain evidence="1">CHS0354</strain>
        <tissue evidence="1">Mantle</tissue>
    </source>
</reference>
<organism evidence="1 2">
    <name type="scientific">Potamilus streckersoni</name>
    <dbReference type="NCBI Taxonomy" id="2493646"/>
    <lineage>
        <taxon>Eukaryota</taxon>
        <taxon>Metazoa</taxon>
        <taxon>Spiralia</taxon>
        <taxon>Lophotrochozoa</taxon>
        <taxon>Mollusca</taxon>
        <taxon>Bivalvia</taxon>
        <taxon>Autobranchia</taxon>
        <taxon>Heteroconchia</taxon>
        <taxon>Palaeoheterodonta</taxon>
        <taxon>Unionida</taxon>
        <taxon>Unionoidea</taxon>
        <taxon>Unionidae</taxon>
        <taxon>Ambleminae</taxon>
        <taxon>Lampsilini</taxon>
        <taxon>Potamilus</taxon>
    </lineage>
</organism>
<reference evidence="1" key="1">
    <citation type="journal article" date="2021" name="Genome Biol. Evol.">
        <title>A High-Quality Reference Genome for a Parasitic Bivalve with Doubly Uniparental Inheritance (Bivalvia: Unionida).</title>
        <authorList>
            <person name="Smith C.H."/>
        </authorList>
    </citation>
    <scope>NUCLEOTIDE SEQUENCE</scope>
    <source>
        <strain evidence="1">CHS0354</strain>
    </source>
</reference>
<evidence type="ECO:0000313" key="2">
    <source>
        <dbReference type="Proteomes" id="UP001195483"/>
    </source>
</evidence>
<reference evidence="1" key="3">
    <citation type="submission" date="2023-05" db="EMBL/GenBank/DDBJ databases">
        <authorList>
            <person name="Smith C.H."/>
        </authorList>
    </citation>
    <scope>NUCLEOTIDE SEQUENCE</scope>
    <source>
        <strain evidence="1">CHS0354</strain>
        <tissue evidence="1">Mantle</tissue>
    </source>
</reference>
<dbReference type="EMBL" id="JAEAOA010000734">
    <property type="protein sequence ID" value="KAK3601294.1"/>
    <property type="molecule type" value="Genomic_DNA"/>
</dbReference>